<evidence type="ECO:0000313" key="3">
    <source>
        <dbReference type="Proteomes" id="UP000029453"/>
    </source>
</evidence>
<dbReference type="AlphaFoldDB" id="M9LDE7"/>
<feature type="region of interest" description="Disordered" evidence="1">
    <location>
        <begin position="1"/>
        <end position="35"/>
    </location>
</feature>
<dbReference type="EMBL" id="BALG01000474">
    <property type="protein sequence ID" value="GAC44382.1"/>
    <property type="molecule type" value="Genomic_DNA"/>
</dbReference>
<protein>
    <submittedName>
        <fullName evidence="2">Uncharacterized protein</fullName>
    </submittedName>
</protein>
<proteinExistence type="predicted"/>
<gene>
    <name evidence="2" type="ORF">PPOP_3786</name>
</gene>
<evidence type="ECO:0000256" key="1">
    <source>
        <dbReference type="SAM" id="MobiDB-lite"/>
    </source>
</evidence>
<accession>M9LDE7</accession>
<organism evidence="2 3">
    <name type="scientific">Paenibacillus popilliae ATCC 14706</name>
    <dbReference type="NCBI Taxonomy" id="1212764"/>
    <lineage>
        <taxon>Bacteria</taxon>
        <taxon>Bacillati</taxon>
        <taxon>Bacillota</taxon>
        <taxon>Bacilli</taxon>
        <taxon>Bacillales</taxon>
        <taxon>Paenibacillaceae</taxon>
        <taxon>Paenibacillus</taxon>
    </lineage>
</organism>
<reference evidence="2 3" key="1">
    <citation type="submission" date="2012-10" db="EMBL/GenBank/DDBJ databases">
        <title>Draft Genome Sequence of Paenibacillus popilliae ATCC 14706T.</title>
        <authorList>
            <person name="Iiyama K."/>
            <person name="Mori K."/>
            <person name="Mon H."/>
            <person name="Chieda Y."/>
            <person name="Lee J.M."/>
            <person name="Kusakabe T."/>
            <person name="Tashiro K."/>
            <person name="Asano S."/>
            <person name="Yasunaga-Aoki C."/>
            <person name="Shimizu S."/>
        </authorList>
    </citation>
    <scope>NUCLEOTIDE SEQUENCE [LARGE SCALE GENOMIC DNA]</scope>
    <source>
        <strain evidence="2 3">ATCC 14706</strain>
    </source>
</reference>
<name>M9LDE7_PAEPP</name>
<feature type="compositionally biased region" description="Basic and acidic residues" evidence="1">
    <location>
        <begin position="1"/>
        <end position="15"/>
    </location>
</feature>
<dbReference type="Proteomes" id="UP000029453">
    <property type="component" value="Unassembled WGS sequence"/>
</dbReference>
<keyword evidence="3" id="KW-1185">Reference proteome</keyword>
<comment type="caution">
    <text evidence="2">The sequence shown here is derived from an EMBL/GenBank/DDBJ whole genome shotgun (WGS) entry which is preliminary data.</text>
</comment>
<sequence length="35" mass="3850">STFLREWRPDDDGHSSPEMIPHGKSLGLRFGAVPG</sequence>
<feature type="non-terminal residue" evidence="2">
    <location>
        <position position="1"/>
    </location>
</feature>
<evidence type="ECO:0000313" key="2">
    <source>
        <dbReference type="EMBL" id="GAC44382.1"/>
    </source>
</evidence>